<keyword evidence="8 11" id="KW-0750">Starch biosynthesis</keyword>
<comment type="similarity">
    <text evidence="3 11">Belongs to the glycosyltransferase 1 family. Bacterial/plant glycogen synthase subfamily.</text>
</comment>
<gene>
    <name evidence="15" type="ORF">SAY87_030176</name>
</gene>
<dbReference type="FunFam" id="3.40.50.2000:FF:000048">
    <property type="entry name" value="Starch synthase, chloroplastic/amyloplastic"/>
    <property type="match status" value="1"/>
</dbReference>
<feature type="domain" description="Glycosyl transferase family 1" evidence="13">
    <location>
        <begin position="473"/>
        <end position="634"/>
    </location>
</feature>
<dbReference type="AlphaFoldDB" id="A0AAN7KEF8"/>
<keyword evidence="5" id="KW-0934">Plastid</keyword>
<dbReference type="GO" id="GO:0010021">
    <property type="term" value="P:amylopectin biosynthetic process"/>
    <property type="evidence" value="ECO:0007669"/>
    <property type="project" value="UniProtKB-ARBA"/>
</dbReference>
<dbReference type="PANTHER" id="PTHR45825:SF11">
    <property type="entry name" value="ALPHA AMYLASE DOMAIN-CONTAINING PROTEIN"/>
    <property type="match status" value="1"/>
</dbReference>
<dbReference type="PANTHER" id="PTHR45825">
    <property type="entry name" value="GRANULE-BOUND STARCH SYNTHASE 1, CHLOROPLASTIC/AMYLOPLASTIC"/>
    <property type="match status" value="1"/>
</dbReference>
<organism evidence="15 16">
    <name type="scientific">Trapa incisa</name>
    <dbReference type="NCBI Taxonomy" id="236973"/>
    <lineage>
        <taxon>Eukaryota</taxon>
        <taxon>Viridiplantae</taxon>
        <taxon>Streptophyta</taxon>
        <taxon>Embryophyta</taxon>
        <taxon>Tracheophyta</taxon>
        <taxon>Spermatophyta</taxon>
        <taxon>Magnoliopsida</taxon>
        <taxon>eudicotyledons</taxon>
        <taxon>Gunneridae</taxon>
        <taxon>Pentapetalae</taxon>
        <taxon>rosids</taxon>
        <taxon>malvids</taxon>
        <taxon>Myrtales</taxon>
        <taxon>Lythraceae</taxon>
        <taxon>Trapa</taxon>
    </lineage>
</organism>
<reference evidence="15 16" key="1">
    <citation type="journal article" date="2023" name="Hortic Res">
        <title>Pangenome of water caltrop reveals structural variations and asymmetric subgenome divergence after allopolyploidization.</title>
        <authorList>
            <person name="Zhang X."/>
            <person name="Chen Y."/>
            <person name="Wang L."/>
            <person name="Yuan Y."/>
            <person name="Fang M."/>
            <person name="Shi L."/>
            <person name="Lu R."/>
            <person name="Comes H.P."/>
            <person name="Ma Y."/>
            <person name="Chen Y."/>
            <person name="Huang G."/>
            <person name="Zhou Y."/>
            <person name="Zheng Z."/>
            <person name="Qiu Y."/>
        </authorList>
    </citation>
    <scope>NUCLEOTIDE SEQUENCE [LARGE SCALE GENOMIC DNA]</scope>
    <source>
        <tissue evidence="15">Roots</tissue>
    </source>
</reference>
<evidence type="ECO:0000256" key="5">
    <source>
        <dbReference type="ARBA" id="ARBA00022640"/>
    </source>
</evidence>
<evidence type="ECO:0000313" key="16">
    <source>
        <dbReference type="Proteomes" id="UP001345219"/>
    </source>
</evidence>
<evidence type="ECO:0000256" key="11">
    <source>
        <dbReference type="RuleBase" id="RU361232"/>
    </source>
</evidence>
<evidence type="ECO:0000256" key="3">
    <source>
        <dbReference type="ARBA" id="ARBA00010281"/>
    </source>
</evidence>
<evidence type="ECO:0000256" key="4">
    <source>
        <dbReference type="ARBA" id="ARBA00022528"/>
    </source>
</evidence>
<keyword evidence="10 11" id="KW-0035">Amyloplast</keyword>
<evidence type="ECO:0000256" key="1">
    <source>
        <dbReference type="ARBA" id="ARBA00001478"/>
    </source>
</evidence>
<dbReference type="GO" id="GO:0009507">
    <property type="term" value="C:chloroplast"/>
    <property type="evidence" value="ECO:0007669"/>
    <property type="project" value="UniProtKB-SubCell"/>
</dbReference>
<proteinExistence type="inferred from homology"/>
<dbReference type="Gene3D" id="3.40.50.2000">
    <property type="entry name" value="Glycogen Phosphorylase B"/>
    <property type="match status" value="2"/>
</dbReference>
<dbReference type="GO" id="GO:0009501">
    <property type="term" value="C:amyloplast"/>
    <property type="evidence" value="ECO:0007669"/>
    <property type="project" value="UniProtKB-SubCell"/>
</dbReference>
<keyword evidence="6 11" id="KW-0328">Glycosyltransferase</keyword>
<comment type="pathway">
    <text evidence="2 11">Glycan biosynthesis; starch biosynthesis.</text>
</comment>
<evidence type="ECO:0000259" key="14">
    <source>
        <dbReference type="Pfam" id="PF08323"/>
    </source>
</evidence>
<dbReference type="EMBL" id="JAXIOK010000009">
    <property type="protein sequence ID" value="KAK4762292.1"/>
    <property type="molecule type" value="Genomic_DNA"/>
</dbReference>
<dbReference type="CDD" id="cd03791">
    <property type="entry name" value="GT5_Glycogen_synthase_DULL1-like"/>
    <property type="match status" value="1"/>
</dbReference>
<dbReference type="NCBIfam" id="TIGR02095">
    <property type="entry name" value="glgA"/>
    <property type="match status" value="1"/>
</dbReference>
<evidence type="ECO:0000256" key="9">
    <source>
        <dbReference type="ARBA" id="ARBA00022946"/>
    </source>
</evidence>
<feature type="domain" description="Starch synthase catalytic" evidence="14">
    <location>
        <begin position="162"/>
        <end position="420"/>
    </location>
</feature>
<dbReference type="InterPro" id="IPR013534">
    <property type="entry name" value="Starch_synth_cat_dom"/>
</dbReference>
<dbReference type="GO" id="GO:0009011">
    <property type="term" value="F:alpha-1,4-glucan glucosyltransferase (ADP-glucose donor) activity"/>
    <property type="evidence" value="ECO:0007669"/>
    <property type="project" value="UniProtKB-EC"/>
</dbReference>
<accession>A0AAN7KEF8</accession>
<dbReference type="InterPro" id="IPR001296">
    <property type="entry name" value="Glyco_trans_1"/>
</dbReference>
<evidence type="ECO:0000313" key="15">
    <source>
        <dbReference type="EMBL" id="KAK4762292.1"/>
    </source>
</evidence>
<dbReference type="GO" id="GO:0004373">
    <property type="term" value="F:alpha-1,4-glucan glucosyltransferase (UDP-glucose donor) activity"/>
    <property type="evidence" value="ECO:0007669"/>
    <property type="project" value="InterPro"/>
</dbReference>
<evidence type="ECO:0000256" key="8">
    <source>
        <dbReference type="ARBA" id="ARBA00022922"/>
    </source>
</evidence>
<dbReference type="Pfam" id="PF08323">
    <property type="entry name" value="Glyco_transf_5"/>
    <property type="match status" value="1"/>
</dbReference>
<name>A0AAN7KEF8_9MYRT</name>
<dbReference type="GO" id="GO:0019252">
    <property type="term" value="P:starch biosynthetic process"/>
    <property type="evidence" value="ECO:0007669"/>
    <property type="project" value="UniProtKB-UniRule"/>
</dbReference>
<evidence type="ECO:0000256" key="12">
    <source>
        <dbReference type="SAM" id="MobiDB-lite"/>
    </source>
</evidence>
<sequence>MGAVSFSQMLSSGPSPFYSVQARPRNLEVGRRSYLFSVWRRRYGCDQLLMRRLATGVSGRSGEHGVVGNPQSQDGFSDGGVGEEGEDKMMTMMKKKQSGGNGLVMDPERDINGSVVSYHLIPPAQTDGNLLVSAPEDLRDVEPEGAEDVGSIEEAKVRITYNIIFVTAEAAPYSKTGGLGDVCGSLPIALAARGHRVMVVCPRYLNGTSADENYAGAVDMKCSTNIYCFGDVQEVNFFHEYRKGVDWVFVDHPSYQRPGNPYGDVYGAFGDNQFRFTLLCHAACEAPLVLPLGGFTYGENCLFLVNDWHASLVPVLLASKYRPYGVYKDSRCILIIHNLAHQGVEAAATYKNLGLPAQWYGAVGWVFPTWARTHALDTGEAVNLLKGSIVTADRILTVSQGYSWEITTPEGGYGLHELLSNRKFVLNGITNGIDVNEWNPSIDEHICSHYSSTDLSGKVRCKIALQKELGLPIKPNCPLIGFIGRLDYQKGIDLIRSATPELMAEDIQFVMLGSGDHHFEDWMRSVESTYKEKFRGWVGFNVPISHRITAGCDILLMPSRFEPCGLNQLYAMRYGTVPIVHSTGGLRDTVQNFKPYAQEGEGEGTGWTFSPMTKESMLSAIRTAIRTYREHRASWEGLMKRGMENDFSWERAAVQYEQVFQWAFLDPPYVK</sequence>
<keyword evidence="9" id="KW-0809">Transit peptide</keyword>
<comment type="subcellular location">
    <subcellularLocation>
        <location evidence="11">Plastid</location>
        <location evidence="11">Chloroplast</location>
    </subcellularLocation>
    <subcellularLocation>
        <location evidence="11">Plastid</location>
        <location evidence="11">Amyloplast</location>
    </subcellularLocation>
</comment>
<protein>
    <recommendedName>
        <fullName evidence="11">Starch synthase, chloroplastic/amyloplastic</fullName>
        <ecNumber evidence="11">2.4.1.-</ecNumber>
    </recommendedName>
</protein>
<keyword evidence="16" id="KW-1185">Reference proteome</keyword>
<evidence type="ECO:0000259" key="13">
    <source>
        <dbReference type="Pfam" id="PF00534"/>
    </source>
</evidence>
<dbReference type="SUPFAM" id="SSF53756">
    <property type="entry name" value="UDP-Glycosyltransferase/glycogen phosphorylase"/>
    <property type="match status" value="1"/>
</dbReference>
<comment type="catalytic activity">
    <reaction evidence="1">
        <text>[(1-&gt;4)-alpha-D-glucosyl](n) + ADP-alpha-D-glucose = [(1-&gt;4)-alpha-D-glucosyl](n+1) + ADP + H(+)</text>
        <dbReference type="Rhea" id="RHEA:18189"/>
        <dbReference type="Rhea" id="RHEA-COMP:9584"/>
        <dbReference type="Rhea" id="RHEA-COMP:9587"/>
        <dbReference type="ChEBI" id="CHEBI:15378"/>
        <dbReference type="ChEBI" id="CHEBI:15444"/>
        <dbReference type="ChEBI" id="CHEBI:57498"/>
        <dbReference type="ChEBI" id="CHEBI:456216"/>
        <dbReference type="EC" id="2.4.1.21"/>
    </reaction>
</comment>
<feature type="region of interest" description="Disordered" evidence="12">
    <location>
        <begin position="59"/>
        <end position="85"/>
    </location>
</feature>
<evidence type="ECO:0000256" key="7">
    <source>
        <dbReference type="ARBA" id="ARBA00022679"/>
    </source>
</evidence>
<comment type="caution">
    <text evidence="15">The sequence shown here is derived from an EMBL/GenBank/DDBJ whole genome shotgun (WGS) entry which is preliminary data.</text>
</comment>
<dbReference type="EC" id="2.4.1.-" evidence="11"/>
<dbReference type="InterPro" id="IPR011835">
    <property type="entry name" value="GS/SS"/>
</dbReference>
<dbReference type="HAMAP" id="MF_00484">
    <property type="entry name" value="Glycogen_synth"/>
    <property type="match status" value="1"/>
</dbReference>
<keyword evidence="4 11" id="KW-0150">Chloroplast</keyword>
<dbReference type="Proteomes" id="UP001345219">
    <property type="component" value="Chromosome 23"/>
</dbReference>
<dbReference type="Pfam" id="PF00534">
    <property type="entry name" value="Glycos_transf_1"/>
    <property type="match status" value="1"/>
</dbReference>
<evidence type="ECO:0000256" key="6">
    <source>
        <dbReference type="ARBA" id="ARBA00022676"/>
    </source>
</evidence>
<evidence type="ECO:0000256" key="2">
    <source>
        <dbReference type="ARBA" id="ARBA00004727"/>
    </source>
</evidence>
<keyword evidence="7" id="KW-0808">Transferase</keyword>
<evidence type="ECO:0000256" key="10">
    <source>
        <dbReference type="ARBA" id="ARBA00023234"/>
    </source>
</evidence>